<name>A0A1H3QNI7_9ACTN</name>
<dbReference type="InterPro" id="IPR002481">
    <property type="entry name" value="FUR"/>
</dbReference>
<dbReference type="Pfam" id="PF01475">
    <property type="entry name" value="FUR"/>
    <property type="match status" value="1"/>
</dbReference>
<keyword evidence="13" id="KW-1185">Reference proteome</keyword>
<evidence type="ECO:0000256" key="3">
    <source>
        <dbReference type="ARBA" id="ARBA00022490"/>
    </source>
</evidence>
<dbReference type="SUPFAM" id="SSF46785">
    <property type="entry name" value="Winged helix' DNA-binding domain"/>
    <property type="match status" value="1"/>
</dbReference>
<keyword evidence="10" id="KW-0804">Transcription</keyword>
<keyword evidence="9" id="KW-0238">DNA-binding</keyword>
<evidence type="ECO:0000256" key="10">
    <source>
        <dbReference type="ARBA" id="ARBA00023163"/>
    </source>
</evidence>
<evidence type="ECO:0000256" key="4">
    <source>
        <dbReference type="ARBA" id="ARBA00022491"/>
    </source>
</evidence>
<dbReference type="GO" id="GO:0000976">
    <property type="term" value="F:transcription cis-regulatory region binding"/>
    <property type="evidence" value="ECO:0007669"/>
    <property type="project" value="TreeGrafter"/>
</dbReference>
<comment type="cofactor">
    <cofactor evidence="11">
        <name>Zn(2+)</name>
        <dbReference type="ChEBI" id="CHEBI:29105"/>
    </cofactor>
    <text evidence="11">Binds 1 zinc ion per subunit.</text>
</comment>
<evidence type="ECO:0000256" key="8">
    <source>
        <dbReference type="ARBA" id="ARBA00023015"/>
    </source>
</evidence>
<accession>A0A1H3QNI7</accession>
<dbReference type="InterPro" id="IPR043135">
    <property type="entry name" value="Fur_C"/>
</dbReference>
<feature type="binding site" evidence="11">
    <location>
        <position position="99"/>
    </location>
    <ligand>
        <name>Zn(2+)</name>
        <dbReference type="ChEBI" id="CHEBI:29105"/>
    </ligand>
</feature>
<dbReference type="CDD" id="cd07153">
    <property type="entry name" value="Fur_like"/>
    <property type="match status" value="1"/>
</dbReference>
<comment type="similarity">
    <text evidence="2">Belongs to the Fur family.</text>
</comment>
<dbReference type="Proteomes" id="UP000199632">
    <property type="component" value="Unassembled WGS sequence"/>
</dbReference>
<dbReference type="InterPro" id="IPR036388">
    <property type="entry name" value="WH-like_DNA-bd_sf"/>
</dbReference>
<comment type="subcellular location">
    <subcellularLocation>
        <location evidence="1">Cytoplasm</location>
    </subcellularLocation>
</comment>
<evidence type="ECO:0000256" key="9">
    <source>
        <dbReference type="ARBA" id="ARBA00023125"/>
    </source>
</evidence>
<dbReference type="GO" id="GO:0008270">
    <property type="term" value="F:zinc ion binding"/>
    <property type="evidence" value="ECO:0007669"/>
    <property type="project" value="TreeGrafter"/>
</dbReference>
<feature type="binding site" evidence="11">
    <location>
        <position position="96"/>
    </location>
    <ligand>
        <name>Zn(2+)</name>
        <dbReference type="ChEBI" id="CHEBI:29105"/>
    </ligand>
</feature>
<keyword evidence="7" id="KW-0408">Iron</keyword>
<keyword evidence="4" id="KW-0678">Repressor</keyword>
<dbReference type="GO" id="GO:0005737">
    <property type="term" value="C:cytoplasm"/>
    <property type="evidence" value="ECO:0007669"/>
    <property type="project" value="UniProtKB-SubCell"/>
</dbReference>
<keyword evidence="3" id="KW-0963">Cytoplasm</keyword>
<evidence type="ECO:0000313" key="12">
    <source>
        <dbReference type="EMBL" id="SDZ14947.1"/>
    </source>
</evidence>
<dbReference type="Gene3D" id="3.30.1490.190">
    <property type="match status" value="1"/>
</dbReference>
<evidence type="ECO:0000256" key="2">
    <source>
        <dbReference type="ARBA" id="ARBA00007957"/>
    </source>
</evidence>
<sequence length="147" mass="15268">MSEPVEDQGAALLRARGMRVTRPRLAVLGVLAGGGHLEVDEIASAVRTRLDSVSTQAVYDVLGALSRAGLARRIEPAGSPARFEARTGDNHHHVVCRACGAIADVDCVHGAAPCLDPVGAGGFVVDEAEVTFWGLCPVCQQAKAADD</sequence>
<dbReference type="RefSeq" id="WP_090791898.1">
    <property type="nucleotide sequence ID" value="NZ_BOND01000009.1"/>
</dbReference>
<evidence type="ECO:0000313" key="13">
    <source>
        <dbReference type="Proteomes" id="UP000199632"/>
    </source>
</evidence>
<gene>
    <name evidence="12" type="ORF">SAMN05421684_3038</name>
</gene>
<feature type="binding site" evidence="11">
    <location>
        <position position="136"/>
    </location>
    <ligand>
        <name>Zn(2+)</name>
        <dbReference type="ChEBI" id="CHEBI:29105"/>
    </ligand>
</feature>
<dbReference type="GO" id="GO:0045892">
    <property type="term" value="P:negative regulation of DNA-templated transcription"/>
    <property type="evidence" value="ECO:0007669"/>
    <property type="project" value="TreeGrafter"/>
</dbReference>
<dbReference type="PANTHER" id="PTHR33202">
    <property type="entry name" value="ZINC UPTAKE REGULATION PROTEIN"/>
    <property type="match status" value="1"/>
</dbReference>
<proteinExistence type="inferred from homology"/>
<evidence type="ECO:0000256" key="11">
    <source>
        <dbReference type="PIRSR" id="PIRSR602481-1"/>
    </source>
</evidence>
<dbReference type="InterPro" id="IPR036390">
    <property type="entry name" value="WH_DNA-bd_sf"/>
</dbReference>
<feature type="binding site" evidence="11">
    <location>
        <position position="139"/>
    </location>
    <ligand>
        <name>Zn(2+)</name>
        <dbReference type="ChEBI" id="CHEBI:29105"/>
    </ligand>
</feature>
<dbReference type="AlphaFoldDB" id="A0A1H3QNI7"/>
<dbReference type="OrthoDB" id="5242893at2"/>
<dbReference type="EMBL" id="FNQB01000002">
    <property type="protein sequence ID" value="SDZ14947.1"/>
    <property type="molecule type" value="Genomic_DNA"/>
</dbReference>
<organism evidence="12 13">
    <name type="scientific">Asanoa ishikariensis</name>
    <dbReference type="NCBI Taxonomy" id="137265"/>
    <lineage>
        <taxon>Bacteria</taxon>
        <taxon>Bacillati</taxon>
        <taxon>Actinomycetota</taxon>
        <taxon>Actinomycetes</taxon>
        <taxon>Micromonosporales</taxon>
        <taxon>Micromonosporaceae</taxon>
        <taxon>Asanoa</taxon>
    </lineage>
</organism>
<dbReference type="PANTHER" id="PTHR33202:SF18">
    <property type="entry name" value="TRANSCRIPTIONAL REGULATOR FURA"/>
    <property type="match status" value="1"/>
</dbReference>
<evidence type="ECO:0000256" key="1">
    <source>
        <dbReference type="ARBA" id="ARBA00004496"/>
    </source>
</evidence>
<keyword evidence="6 11" id="KW-0862">Zinc</keyword>
<protein>
    <submittedName>
        <fullName evidence="12">Fur family transcriptional regulator, ferric uptake regulator</fullName>
    </submittedName>
</protein>
<evidence type="ECO:0000256" key="5">
    <source>
        <dbReference type="ARBA" id="ARBA00022723"/>
    </source>
</evidence>
<dbReference type="GO" id="GO:0003700">
    <property type="term" value="F:DNA-binding transcription factor activity"/>
    <property type="evidence" value="ECO:0007669"/>
    <property type="project" value="InterPro"/>
</dbReference>
<reference evidence="13" key="1">
    <citation type="submission" date="2016-10" db="EMBL/GenBank/DDBJ databases">
        <authorList>
            <person name="Varghese N."/>
            <person name="Submissions S."/>
        </authorList>
    </citation>
    <scope>NUCLEOTIDE SEQUENCE [LARGE SCALE GENOMIC DNA]</scope>
    <source>
        <strain evidence="13">DSM 44718</strain>
    </source>
</reference>
<keyword evidence="5 11" id="KW-0479">Metal-binding</keyword>
<dbReference type="STRING" id="137265.SAMN05421684_3038"/>
<evidence type="ECO:0000256" key="6">
    <source>
        <dbReference type="ARBA" id="ARBA00022833"/>
    </source>
</evidence>
<dbReference type="GO" id="GO:1900376">
    <property type="term" value="P:regulation of secondary metabolite biosynthetic process"/>
    <property type="evidence" value="ECO:0007669"/>
    <property type="project" value="TreeGrafter"/>
</dbReference>
<keyword evidence="8" id="KW-0805">Transcription regulation</keyword>
<dbReference type="Gene3D" id="1.10.10.10">
    <property type="entry name" value="Winged helix-like DNA-binding domain superfamily/Winged helix DNA-binding domain"/>
    <property type="match status" value="1"/>
</dbReference>
<evidence type="ECO:0000256" key="7">
    <source>
        <dbReference type="ARBA" id="ARBA00023004"/>
    </source>
</evidence>